<comment type="similarity">
    <text evidence="2">Belongs to the bacterial solute-binding protein 1 family.</text>
</comment>
<name>A0A212R840_9PROT</name>
<dbReference type="SUPFAM" id="SSF53850">
    <property type="entry name" value="Periplasmic binding protein-like II"/>
    <property type="match status" value="1"/>
</dbReference>
<dbReference type="EMBL" id="FYEH01000006">
    <property type="protein sequence ID" value="SNB68334.1"/>
    <property type="molecule type" value="Genomic_DNA"/>
</dbReference>
<reference evidence="4 5" key="1">
    <citation type="submission" date="2017-06" db="EMBL/GenBank/DDBJ databases">
        <authorList>
            <person name="Kim H.J."/>
            <person name="Triplett B.A."/>
        </authorList>
    </citation>
    <scope>NUCLEOTIDE SEQUENCE [LARGE SCALE GENOMIC DNA]</scope>
    <source>
        <strain evidence="4 5">B29T1</strain>
    </source>
</reference>
<keyword evidence="5" id="KW-1185">Reference proteome</keyword>
<dbReference type="PANTHER" id="PTHR43649">
    <property type="entry name" value="ARABINOSE-BINDING PROTEIN-RELATED"/>
    <property type="match status" value="1"/>
</dbReference>
<dbReference type="AlphaFoldDB" id="A0A212R840"/>
<comment type="subcellular location">
    <subcellularLocation>
        <location evidence="1">Periplasm</location>
    </subcellularLocation>
</comment>
<dbReference type="Pfam" id="PF01547">
    <property type="entry name" value="SBP_bac_1"/>
    <property type="match status" value="1"/>
</dbReference>
<gene>
    <name evidence="4" type="ORF">SAMN07250955_106171</name>
</gene>
<feature type="chain" id="PRO_5012984898" evidence="3">
    <location>
        <begin position="28"/>
        <end position="429"/>
    </location>
</feature>
<keyword evidence="3" id="KW-0732">Signal</keyword>
<dbReference type="InterPro" id="IPR006059">
    <property type="entry name" value="SBP"/>
</dbReference>
<evidence type="ECO:0000256" key="1">
    <source>
        <dbReference type="ARBA" id="ARBA00004418"/>
    </source>
</evidence>
<evidence type="ECO:0000313" key="5">
    <source>
        <dbReference type="Proteomes" id="UP000197065"/>
    </source>
</evidence>
<evidence type="ECO:0000256" key="3">
    <source>
        <dbReference type="SAM" id="SignalP"/>
    </source>
</evidence>
<accession>A0A212R840</accession>
<evidence type="ECO:0000313" key="4">
    <source>
        <dbReference type="EMBL" id="SNB68334.1"/>
    </source>
</evidence>
<dbReference type="InterPro" id="IPR050490">
    <property type="entry name" value="Bact_solute-bd_prot1"/>
</dbReference>
<proteinExistence type="inferred from homology"/>
<protein>
    <submittedName>
        <fullName evidence="4">Carbohydrate ABC transporter substrate-binding protein, CUT1 family</fullName>
    </submittedName>
</protein>
<dbReference type="GO" id="GO:0042597">
    <property type="term" value="C:periplasmic space"/>
    <property type="evidence" value="ECO:0007669"/>
    <property type="project" value="UniProtKB-SubCell"/>
</dbReference>
<dbReference type="Gene3D" id="3.40.190.10">
    <property type="entry name" value="Periplasmic binding protein-like II"/>
    <property type="match status" value="1"/>
</dbReference>
<feature type="signal peptide" evidence="3">
    <location>
        <begin position="1"/>
        <end position="27"/>
    </location>
</feature>
<organism evidence="4 5">
    <name type="scientific">Arboricoccus pini</name>
    <dbReference type="NCBI Taxonomy" id="1963835"/>
    <lineage>
        <taxon>Bacteria</taxon>
        <taxon>Pseudomonadati</taxon>
        <taxon>Pseudomonadota</taxon>
        <taxon>Alphaproteobacteria</taxon>
        <taxon>Geminicoccales</taxon>
        <taxon>Geminicoccaceae</taxon>
        <taxon>Arboricoccus</taxon>
    </lineage>
</organism>
<sequence length="429" mass="46197">MWKPGFAAEMATIALTACFLGFSSARADPVTLHFMCSAEGNGCAVMSDVLGRFTKDNPDIQVSVDAVPAKTVIESLPVQLAAGEGPDLARISDFGGLHNFFLDIGQYIDRQRWSESFGRSLKWLRARGDDQGFYGVPLQFSVTGGFVNETLFEQAGVSMPGPGATWQDWADAAYRVAKATDTPYPMAFDRSGRAFAAPAISFGARYDVADDAAHVVDDGFRLFADKFVEWTKDGTITKELWVSPSATTPQDAVQQFINGKVVFYYGSSNQVGRFEEAIKDRFDWKAAVAPCGPATCTAMPGGVAVVGFKTSKHPEAVAKVLDFLSQESTQKELAVRTLSIPANESLLRAGFSYGGASSQAVDALGVLSREIGKIAEPAELLESYRFSQAIFNATVVRLTQAIIGESSLDEALERVNRDIAEAVKAAEGQ</sequence>
<dbReference type="Proteomes" id="UP000197065">
    <property type="component" value="Unassembled WGS sequence"/>
</dbReference>
<evidence type="ECO:0000256" key="2">
    <source>
        <dbReference type="ARBA" id="ARBA00008520"/>
    </source>
</evidence>